<dbReference type="Gramene" id="TraesJUL6D03G03697870.1">
    <property type="protein sequence ID" value="TraesJUL6D03G03697870.1"/>
    <property type="gene ID" value="TraesJUL6D03G03697870"/>
</dbReference>
<dbReference type="Pfam" id="PF00646">
    <property type="entry name" value="F-box"/>
    <property type="match status" value="1"/>
</dbReference>
<gene>
    <name evidence="4" type="primary">LOC123143429</name>
</gene>
<organism evidence="4">
    <name type="scientific">Triticum aestivum</name>
    <name type="common">Wheat</name>
    <dbReference type="NCBI Taxonomy" id="4565"/>
    <lineage>
        <taxon>Eukaryota</taxon>
        <taxon>Viridiplantae</taxon>
        <taxon>Streptophyta</taxon>
        <taxon>Embryophyta</taxon>
        <taxon>Tracheophyta</taxon>
        <taxon>Spermatophyta</taxon>
        <taxon>Magnoliopsida</taxon>
        <taxon>Liliopsida</taxon>
        <taxon>Poales</taxon>
        <taxon>Poaceae</taxon>
        <taxon>BOP clade</taxon>
        <taxon>Pooideae</taxon>
        <taxon>Triticodae</taxon>
        <taxon>Triticeae</taxon>
        <taxon>Triticinae</taxon>
        <taxon>Triticum</taxon>
    </lineage>
</organism>
<dbReference type="Gramene" id="TraesCAD_scaffold_042605_01G000400.1">
    <property type="protein sequence ID" value="TraesCAD_scaffold_042605_01G000400.1"/>
    <property type="gene ID" value="TraesCAD_scaffold_042605_01G000400"/>
</dbReference>
<dbReference type="Gene3D" id="1.20.1280.50">
    <property type="match status" value="1"/>
</dbReference>
<dbReference type="RefSeq" id="XP_044418295.1">
    <property type="nucleotide sequence ID" value="XM_044562360.1"/>
</dbReference>
<protein>
    <submittedName>
        <fullName evidence="4">Uncharacterized protein</fullName>
    </submittedName>
</protein>
<name>A0A3B6QD48_WHEAT</name>
<accession>A0A3B6QD48</accession>
<dbReference type="InterPro" id="IPR036047">
    <property type="entry name" value="F-box-like_dom_sf"/>
</dbReference>
<dbReference type="InterPro" id="IPR056594">
    <property type="entry name" value="AT5G49610-like_b-prop"/>
</dbReference>
<dbReference type="GeneID" id="123143429"/>
<reference evidence="4" key="2">
    <citation type="submission" date="2018-10" db="UniProtKB">
        <authorList>
            <consortium name="EnsemblPlants"/>
        </authorList>
    </citation>
    <scope>IDENTIFICATION</scope>
</reference>
<dbReference type="Proteomes" id="UP000019116">
    <property type="component" value="Chromosome 6D"/>
</dbReference>
<proteinExistence type="predicted"/>
<evidence type="ECO:0000313" key="5">
    <source>
        <dbReference type="Proteomes" id="UP000019116"/>
    </source>
</evidence>
<dbReference type="Gramene" id="TraesCS6D02G071500.1">
    <property type="protein sequence ID" value="TraesCS6D02G071500.1"/>
    <property type="gene ID" value="TraesCS6D02G071500"/>
</dbReference>
<evidence type="ECO:0000256" key="1">
    <source>
        <dbReference type="SAM" id="MobiDB-lite"/>
    </source>
</evidence>
<dbReference type="Gramene" id="TraesSTAUn03G04509440.1">
    <property type="protein sequence ID" value="TraesSTAUn03G04509440.1"/>
    <property type="gene ID" value="TraesSTAUn03G04509440"/>
</dbReference>
<dbReference type="SUPFAM" id="SSF81383">
    <property type="entry name" value="F-box domain"/>
    <property type="match status" value="1"/>
</dbReference>
<dbReference type="Gramene" id="TraesMACUn03G04497270.1">
    <property type="protein sequence ID" value="TraesMACUn03G04497270.1"/>
    <property type="gene ID" value="TraesMACUn03G04497270"/>
</dbReference>
<feature type="domain" description="F-box" evidence="2">
    <location>
        <begin position="23"/>
        <end position="60"/>
    </location>
</feature>
<evidence type="ECO:0000313" key="4">
    <source>
        <dbReference type="EnsemblPlants" id="TraesCS6D02G071500.1"/>
    </source>
</evidence>
<dbReference type="Gramene" id="TraesLDM6B03G03474970.1">
    <property type="protein sequence ID" value="TraesLDM6B03G03474970.1"/>
    <property type="gene ID" value="TraesLDM6B03G03474970"/>
</dbReference>
<dbReference type="PANTHER" id="PTHR32133:SF320">
    <property type="entry name" value="F-BOX DOMAIN-CONTAINING PROTEIN"/>
    <property type="match status" value="1"/>
</dbReference>
<reference evidence="4" key="1">
    <citation type="submission" date="2018-08" db="EMBL/GenBank/DDBJ databases">
        <authorList>
            <person name="Rossello M."/>
        </authorList>
    </citation>
    <scope>NUCLEOTIDE SEQUENCE [LARGE SCALE GENOMIC DNA]</scope>
    <source>
        <strain evidence="4">cv. Chinese Spring</strain>
    </source>
</reference>
<dbReference type="STRING" id="4565.A0A3B6QD48"/>
<keyword evidence="5" id="KW-1185">Reference proteome</keyword>
<dbReference type="Gramene" id="TraesWEE_scaffold_063954_01G000100.1">
    <property type="protein sequence ID" value="TraesWEE_scaffold_063954_01G000100.1"/>
    <property type="gene ID" value="TraesWEE_scaffold_063954_01G000100"/>
</dbReference>
<dbReference type="EnsemblPlants" id="TraesCS6D02G071500.1">
    <property type="protein sequence ID" value="TraesCS6D02G071500.1"/>
    <property type="gene ID" value="TraesCS6D02G071500"/>
</dbReference>
<feature type="domain" description="F-box protein AT5G49610-like beta-propeller" evidence="3">
    <location>
        <begin position="114"/>
        <end position="363"/>
    </location>
</feature>
<dbReference type="Gramene" id="TraesCLE_scaffold_026501_01G000100.1">
    <property type="protein sequence ID" value="TraesCLE_scaffold_026501_01G000100.1"/>
    <property type="gene ID" value="TraesCLE_scaffold_026501_01G000100"/>
</dbReference>
<dbReference type="InterPro" id="IPR001810">
    <property type="entry name" value="F-box_dom"/>
</dbReference>
<dbReference type="Gramene" id="TraesARI6D03G03630470.1">
    <property type="protein sequence ID" value="TraesARI6D03G03630470.1"/>
    <property type="gene ID" value="TraesARI6D03G03630470"/>
</dbReference>
<dbReference type="Gramene" id="TraesNOR6D03G03701720.1">
    <property type="protein sequence ID" value="TraesNOR6D03G03701720.1"/>
    <property type="gene ID" value="TraesNOR6D03G03701720"/>
</dbReference>
<dbReference type="OrthoDB" id="636553at2759"/>
<feature type="region of interest" description="Disordered" evidence="1">
    <location>
        <begin position="1"/>
        <end position="22"/>
    </location>
</feature>
<dbReference type="Gramene" id="TraesLACUn03G04466670.1">
    <property type="protein sequence ID" value="TraesLACUn03G04466670.1"/>
    <property type="gene ID" value="TraesLACUn03G04466670"/>
</dbReference>
<sequence>MTPRPSLRRRPSSPASAPPLDDDDLLSEILLRLPPQPSSLPRASAVCKRWRGLVSDPGFLSRFRIHHRRHPPLLGCFVKTSDELYFEPTLEPPNHVPRARFSLQKLPRDSFLLLGCRHGLVLTFDWRKLQILVWDLANGLQQSIAFPPGFHMVETLIHLQGAVLRAAADGQHFQVCLVGLERGSQQNYARVIACVYSSETGSWGNLVSTAFPSVPYLHVDPTIVFMAKPGVLVGDFLYWALTGNFVRIIEFDLKRQSLAVIGIPVDMDSWRDYEYSVMRADDGGLGFLFLSDFSAQLWKRKTDCDGAAPWVLGRTIELGKLLSLNLHSEQVPLRILGYAEENNVVFLSTVHGVFMIQLDPLQSNNVVFLSTVLGVSPLYYPFESIYTAGMGIAGGHDGAKLLHNA</sequence>
<dbReference type="Gramene" id="TraesCS6D03G0148100.1">
    <property type="protein sequence ID" value="TraesCS6D03G0148100.1.CDS"/>
    <property type="gene ID" value="TraesCS6D03G0148100"/>
</dbReference>
<evidence type="ECO:0000259" key="2">
    <source>
        <dbReference type="Pfam" id="PF00646"/>
    </source>
</evidence>
<dbReference type="AlphaFoldDB" id="A0A3B6QD48"/>
<dbReference type="PANTHER" id="PTHR32133">
    <property type="entry name" value="OS07G0120400 PROTEIN"/>
    <property type="match status" value="1"/>
</dbReference>
<feature type="compositionally biased region" description="Basic residues" evidence="1">
    <location>
        <begin position="1"/>
        <end position="11"/>
    </location>
</feature>
<dbReference type="Gramene" id="TraesROB_scaffold_027032_01G000400.1">
    <property type="protein sequence ID" value="TraesROB_scaffold_027032_01G000400.1"/>
    <property type="gene ID" value="TraesROB_scaffold_027032_01G000400"/>
</dbReference>
<evidence type="ECO:0000259" key="3">
    <source>
        <dbReference type="Pfam" id="PF23635"/>
    </source>
</evidence>
<dbReference type="Pfam" id="PF23635">
    <property type="entry name" value="Beta-prop_AT5G49610-like"/>
    <property type="match status" value="1"/>
</dbReference>